<feature type="repeat" description="Cell wall-binding" evidence="3">
    <location>
        <begin position="153"/>
        <end position="172"/>
    </location>
</feature>
<dbReference type="InterPro" id="IPR002508">
    <property type="entry name" value="MurNAc-LAA_cat"/>
</dbReference>
<dbReference type="Gene3D" id="3.40.630.40">
    <property type="entry name" value="Zn-dependent exopeptidases"/>
    <property type="match status" value="1"/>
</dbReference>
<feature type="region of interest" description="Disordered" evidence="4">
    <location>
        <begin position="22"/>
        <end position="91"/>
    </location>
</feature>
<feature type="repeat" description="Cell wall-binding" evidence="3">
    <location>
        <begin position="174"/>
        <end position="193"/>
    </location>
</feature>
<dbReference type="PATRIC" id="fig|28037.93.peg.479"/>
<feature type="repeat" description="Cell wall-binding" evidence="3">
    <location>
        <begin position="212"/>
        <end position="231"/>
    </location>
</feature>
<feature type="repeat" description="Cell wall-binding" evidence="3">
    <location>
        <begin position="115"/>
        <end position="134"/>
    </location>
</feature>
<dbReference type="Proteomes" id="UP000028089">
    <property type="component" value="Unassembled WGS sequence"/>
</dbReference>
<keyword evidence="1" id="KW-0677">Repeat</keyword>
<dbReference type="PANTHER" id="PTHR30404:SF0">
    <property type="entry name" value="N-ACETYLMURAMOYL-L-ALANINE AMIDASE AMIC"/>
    <property type="match status" value="1"/>
</dbReference>
<accession>A0A081QRT3</accession>
<feature type="repeat" description="Cell wall-binding" evidence="3">
    <location>
        <begin position="292"/>
        <end position="311"/>
    </location>
</feature>
<dbReference type="PANTHER" id="PTHR30404">
    <property type="entry name" value="N-ACETYLMURAMOYL-L-ALANINE AMIDASE"/>
    <property type="match status" value="1"/>
</dbReference>
<evidence type="ECO:0000259" key="6">
    <source>
        <dbReference type="SMART" id="SM00646"/>
    </source>
</evidence>
<comment type="caution">
    <text evidence="7">The sequence shown here is derived from an EMBL/GenBank/DDBJ whole genome shotgun (WGS) entry which is preliminary data.</text>
</comment>
<dbReference type="GO" id="GO:0008745">
    <property type="term" value="F:N-acetylmuramoyl-L-alanine amidase activity"/>
    <property type="evidence" value="ECO:0007669"/>
    <property type="project" value="InterPro"/>
</dbReference>
<dbReference type="InterPro" id="IPR018337">
    <property type="entry name" value="Cell_wall/Cho-bd_repeat"/>
</dbReference>
<dbReference type="Gene3D" id="2.10.270.10">
    <property type="entry name" value="Cholin Binding"/>
    <property type="match status" value="3"/>
</dbReference>
<name>A0A081QRT3_STRMT</name>
<dbReference type="Pfam" id="PF19085">
    <property type="entry name" value="Choline_bind_2"/>
    <property type="match status" value="1"/>
</dbReference>
<dbReference type="CDD" id="cd02696">
    <property type="entry name" value="MurNAc-LAA"/>
    <property type="match status" value="1"/>
</dbReference>
<keyword evidence="2" id="KW-0378">Hydrolase</keyword>
<dbReference type="GO" id="GO:0030288">
    <property type="term" value="C:outer membrane-bounded periplasmic space"/>
    <property type="evidence" value="ECO:0007669"/>
    <property type="project" value="TreeGrafter"/>
</dbReference>
<sequence length="625" mass="72040">MKKVLLASAVALSILGYTQTTAQAQENKAESVRENVTIPHSSTSKIENQEKSKEKVEKTDNSSKIDDKEEKTEKKTPATEEKKSEVKKEEKVEKVKEGWQEENNNWRFYEHNKPVTNWKKIQGKWYYFNKDGHRLSNTTFDGYVFNKDGVMAENGWNFINGKWYFANSSGKISQNKWEKIGGAWYYFDKDGIMLSNTTFDNYLLTKSGAMATNGWAKIDQNWYYATSSGKISQEKWEKVNGSWYYFDKKGIMLSSTTFKGYLFNNSGAMAENSWVKIKDTWFYANASGKFVQNKWEKISGSWYSFAQDGAMLADKWSGSYYLKTNGAMADNEWIFDKNYNSWFFLKRGGMYASKEWIGAYYLKAGGYMAKKEWIYDDTYKARYYLDDNGHYVSGTYKIDGRDHLFHKNGQWISEVSKEVGFVKGQYSRTIFLDPGHGGRDSGAYYYNVAEKDLNMQVYRKLRKKLEELGYKVLTSRDSDIDVDFVTERSRMVNKTNSDIFISIHFNATGNAYSKSSGIQTYSYSDDPDYPSKINPYWHNHPDRMSESKRLAAAIHSSLLAETGAKDAGLLERSFAVLRETAKPAVLLELGYIDNFAENQQIRDSHYQDKLVAGIVKGIQKYYAGK</sequence>
<reference evidence="7 8" key="1">
    <citation type="submission" date="2014-05" db="EMBL/GenBank/DDBJ databases">
        <authorList>
            <person name="Daugherty S.C."/>
            <person name="Tallon L.J."/>
            <person name="Sadzewicz L."/>
            <person name="Kilian M."/>
            <person name="Tettelin H."/>
        </authorList>
    </citation>
    <scope>NUCLEOTIDE SEQUENCE [LARGE SCALE GENOMIC DNA]</scope>
    <source>
        <strain evidence="7 8">SK578</strain>
    </source>
</reference>
<evidence type="ECO:0000256" key="2">
    <source>
        <dbReference type="ARBA" id="ARBA00022801"/>
    </source>
</evidence>
<feature type="domain" description="MurNAc-LAA" evidence="6">
    <location>
        <begin position="489"/>
        <end position="619"/>
    </location>
</feature>
<feature type="compositionally biased region" description="Basic and acidic residues" evidence="4">
    <location>
        <begin position="47"/>
        <end position="91"/>
    </location>
</feature>
<dbReference type="PROSITE" id="PS51170">
    <property type="entry name" value="CW"/>
    <property type="match status" value="6"/>
</dbReference>
<dbReference type="Gene3D" id="2.20.120.10">
    <property type="entry name" value="Multimodular pneumococcal cell wall endolysin, domain 3"/>
    <property type="match status" value="1"/>
</dbReference>
<feature type="chain" id="PRO_5001762784" evidence="5">
    <location>
        <begin position="25"/>
        <end position="625"/>
    </location>
</feature>
<evidence type="ECO:0000256" key="5">
    <source>
        <dbReference type="SAM" id="SignalP"/>
    </source>
</evidence>
<proteinExistence type="predicted"/>
<feature type="signal peptide" evidence="5">
    <location>
        <begin position="1"/>
        <end position="24"/>
    </location>
</feature>
<dbReference type="SUPFAM" id="SSF53187">
    <property type="entry name" value="Zn-dependent exopeptidases"/>
    <property type="match status" value="1"/>
</dbReference>
<evidence type="ECO:0000256" key="4">
    <source>
        <dbReference type="SAM" id="MobiDB-lite"/>
    </source>
</evidence>
<dbReference type="SUPFAM" id="SSF69360">
    <property type="entry name" value="Cell wall binding repeat"/>
    <property type="match status" value="2"/>
</dbReference>
<dbReference type="Pfam" id="PF01473">
    <property type="entry name" value="Choline_bind_1"/>
    <property type="match status" value="4"/>
</dbReference>
<dbReference type="InterPro" id="IPR050695">
    <property type="entry name" value="N-acetylmuramoyl_amidase_3"/>
</dbReference>
<evidence type="ECO:0000313" key="7">
    <source>
        <dbReference type="EMBL" id="KEQ45656.1"/>
    </source>
</evidence>
<evidence type="ECO:0000313" key="8">
    <source>
        <dbReference type="Proteomes" id="UP000028089"/>
    </source>
</evidence>
<evidence type="ECO:0000256" key="3">
    <source>
        <dbReference type="PROSITE-ProRule" id="PRU00591"/>
    </source>
</evidence>
<gene>
    <name evidence="7" type="ORF">SK578_0500</name>
</gene>
<dbReference type="EMBL" id="JPFY01000012">
    <property type="protein sequence ID" value="KEQ45656.1"/>
    <property type="molecule type" value="Genomic_DNA"/>
</dbReference>
<protein>
    <submittedName>
        <fullName evidence="7">N-acetylmuramoyl-L-alanine amidase family protein</fullName>
    </submittedName>
</protein>
<keyword evidence="5" id="KW-0732">Signal</keyword>
<dbReference type="AlphaFoldDB" id="A0A081QRT3"/>
<dbReference type="Pfam" id="PF19127">
    <property type="entry name" value="Choline_bind_3"/>
    <property type="match status" value="1"/>
</dbReference>
<evidence type="ECO:0000256" key="1">
    <source>
        <dbReference type="ARBA" id="ARBA00022737"/>
    </source>
</evidence>
<feature type="repeat" description="Cell wall-binding" evidence="3">
    <location>
        <begin position="233"/>
        <end position="252"/>
    </location>
</feature>
<dbReference type="GO" id="GO:0009253">
    <property type="term" value="P:peptidoglycan catabolic process"/>
    <property type="evidence" value="ECO:0007669"/>
    <property type="project" value="InterPro"/>
</dbReference>
<dbReference type="Pfam" id="PF01520">
    <property type="entry name" value="Amidase_3"/>
    <property type="match status" value="1"/>
</dbReference>
<organism evidence="7 8">
    <name type="scientific">Streptococcus mitis</name>
    <dbReference type="NCBI Taxonomy" id="28037"/>
    <lineage>
        <taxon>Bacteria</taxon>
        <taxon>Bacillati</taxon>
        <taxon>Bacillota</taxon>
        <taxon>Bacilli</taxon>
        <taxon>Lactobacillales</taxon>
        <taxon>Streptococcaceae</taxon>
        <taxon>Streptococcus</taxon>
        <taxon>Streptococcus mitis group</taxon>
    </lineage>
</organism>
<dbReference type="SMART" id="SM00646">
    <property type="entry name" value="Ami_3"/>
    <property type="match status" value="1"/>
</dbReference>
<dbReference type="RefSeq" id="WP_042750345.1">
    <property type="nucleotide sequence ID" value="NZ_CAMHZR010000004.1"/>
</dbReference>